<dbReference type="GO" id="GO:0004048">
    <property type="term" value="F:anthranilate phosphoribosyltransferase activity"/>
    <property type="evidence" value="ECO:0007669"/>
    <property type="project" value="UniProtKB-UniRule"/>
</dbReference>
<evidence type="ECO:0000256" key="2">
    <source>
        <dbReference type="ARBA" id="ARBA00022605"/>
    </source>
</evidence>
<keyword evidence="13" id="KW-1185">Reference proteome</keyword>
<dbReference type="GO" id="GO:0005829">
    <property type="term" value="C:cytosol"/>
    <property type="evidence" value="ECO:0007669"/>
    <property type="project" value="TreeGrafter"/>
</dbReference>
<evidence type="ECO:0000256" key="7">
    <source>
        <dbReference type="ARBA" id="ARBA00052328"/>
    </source>
</evidence>
<keyword evidence="3 9" id="KW-0328">Glycosyltransferase</keyword>
<dbReference type="EC" id="2.4.2.18" evidence="9"/>
<feature type="binding site" evidence="9">
    <location>
        <position position="79"/>
    </location>
    <ligand>
        <name>anthranilate</name>
        <dbReference type="ChEBI" id="CHEBI:16567"/>
        <label>1</label>
    </ligand>
</feature>
<feature type="binding site" evidence="9">
    <location>
        <position position="165"/>
    </location>
    <ligand>
        <name>anthranilate</name>
        <dbReference type="ChEBI" id="CHEBI:16567"/>
        <label>2</label>
    </ligand>
</feature>
<evidence type="ECO:0000259" key="10">
    <source>
        <dbReference type="Pfam" id="PF00591"/>
    </source>
</evidence>
<keyword evidence="4 9" id="KW-0808">Transferase</keyword>
<evidence type="ECO:0000313" key="12">
    <source>
        <dbReference type="EMBL" id="MUK87935.1"/>
    </source>
</evidence>
<comment type="catalytic activity">
    <reaction evidence="7 9">
        <text>N-(5-phospho-beta-D-ribosyl)anthranilate + diphosphate = 5-phospho-alpha-D-ribose 1-diphosphate + anthranilate</text>
        <dbReference type="Rhea" id="RHEA:11768"/>
        <dbReference type="ChEBI" id="CHEBI:16567"/>
        <dbReference type="ChEBI" id="CHEBI:18277"/>
        <dbReference type="ChEBI" id="CHEBI:33019"/>
        <dbReference type="ChEBI" id="CHEBI:58017"/>
        <dbReference type="EC" id="2.4.2.18"/>
    </reaction>
</comment>
<dbReference type="Pfam" id="PF00591">
    <property type="entry name" value="Glycos_transf_3"/>
    <property type="match status" value="1"/>
</dbReference>
<dbReference type="FunFam" id="3.40.1030.10:FF:000002">
    <property type="entry name" value="Anthranilate phosphoribosyltransferase"/>
    <property type="match status" value="1"/>
</dbReference>
<dbReference type="PANTHER" id="PTHR43285:SF2">
    <property type="entry name" value="ANTHRANILATE PHOSPHORIBOSYLTRANSFERASE"/>
    <property type="match status" value="1"/>
</dbReference>
<feature type="domain" description="Glycosyl transferase family 3 N-terminal" evidence="11">
    <location>
        <begin position="3"/>
        <end position="64"/>
    </location>
</feature>
<accession>A0A6N8FET4</accession>
<dbReference type="PANTHER" id="PTHR43285">
    <property type="entry name" value="ANTHRANILATE PHOSPHORIBOSYLTRANSFERASE"/>
    <property type="match status" value="1"/>
</dbReference>
<organism evidence="12 13">
    <name type="scientific">Ornithinibacillus caprae</name>
    <dbReference type="NCBI Taxonomy" id="2678566"/>
    <lineage>
        <taxon>Bacteria</taxon>
        <taxon>Bacillati</taxon>
        <taxon>Bacillota</taxon>
        <taxon>Bacilli</taxon>
        <taxon>Bacillales</taxon>
        <taxon>Bacillaceae</taxon>
        <taxon>Ornithinibacillus</taxon>
    </lineage>
</organism>
<feature type="binding site" evidence="9">
    <location>
        <begin position="89"/>
        <end position="92"/>
    </location>
    <ligand>
        <name>5-phospho-alpha-D-ribose 1-diphosphate</name>
        <dbReference type="ChEBI" id="CHEBI:58017"/>
    </ligand>
</feature>
<dbReference type="HAMAP" id="MF_00211">
    <property type="entry name" value="TrpD"/>
    <property type="match status" value="1"/>
</dbReference>
<dbReference type="SUPFAM" id="SSF52418">
    <property type="entry name" value="Nucleoside phosphorylase/phosphoribosyltransferase catalytic domain"/>
    <property type="match status" value="1"/>
</dbReference>
<sequence length="339" mass="36604">METYLQKLASGEDLTSIEMKQAAELLFHESTTDSEIAAVLMGLSLKGETPEEIASLVEVLRDHALSFQKKFPGVMDNCGTGGDRSYSFNISSTSAFVIAGAGVPIAKHGNRSVSSKTGSADVLETLGVSLDFSADEVEELLAENGIAFLFAPHVHPNLKQIMKVRKELRIPTIFNLIGPLTNPVELETQMLGIYQRKGLHMMAKALHQLGRKRAIVVNGAGYMDEASLAGDNHIVLLDQGNITEFTLAPEEVGLTRYPLEAIRGGNVKDNARILMDVLHGEKGPYFETVLLNAGLAVFAHGKANSIQAGIDLARESILSGSALEKLNYLVAYSNQRKVG</sequence>
<proteinExistence type="inferred from homology"/>
<feature type="binding site" evidence="9">
    <location>
        <position position="225"/>
    </location>
    <ligand>
        <name>Mg(2+)</name>
        <dbReference type="ChEBI" id="CHEBI:18420"/>
        <label>1</label>
    </ligand>
</feature>
<dbReference type="Pfam" id="PF02885">
    <property type="entry name" value="Glycos_trans_3N"/>
    <property type="match status" value="1"/>
</dbReference>
<keyword evidence="5 9" id="KW-0822">Tryptophan biosynthesis</keyword>
<dbReference type="EMBL" id="WOCA01000003">
    <property type="protein sequence ID" value="MUK87935.1"/>
    <property type="molecule type" value="Genomic_DNA"/>
</dbReference>
<evidence type="ECO:0000256" key="1">
    <source>
        <dbReference type="ARBA" id="ARBA00004907"/>
    </source>
</evidence>
<comment type="function">
    <text evidence="9">Catalyzes the transfer of the phosphoribosyl group of 5-phosphorylribose-1-pyrophosphate (PRPP) to anthranilate to yield N-(5'-phosphoribosyl)-anthranilate (PRA).</text>
</comment>
<dbReference type="RefSeq" id="WP_155667918.1">
    <property type="nucleotide sequence ID" value="NZ_WOCA01000003.1"/>
</dbReference>
<dbReference type="SUPFAM" id="SSF47648">
    <property type="entry name" value="Nucleoside phosphorylase/phosphoribosyltransferase N-terminal domain"/>
    <property type="match status" value="1"/>
</dbReference>
<feature type="binding site" evidence="9">
    <location>
        <position position="87"/>
    </location>
    <ligand>
        <name>5-phospho-alpha-D-ribose 1-diphosphate</name>
        <dbReference type="ChEBI" id="CHEBI:58017"/>
    </ligand>
</feature>
<comment type="pathway">
    <text evidence="1 9">Amino-acid biosynthesis; L-tryptophan biosynthesis; L-tryptophan from chorismate: step 2/5.</text>
</comment>
<feature type="binding site" evidence="9">
    <location>
        <begin position="107"/>
        <end position="115"/>
    </location>
    <ligand>
        <name>5-phospho-alpha-D-ribose 1-diphosphate</name>
        <dbReference type="ChEBI" id="CHEBI:58017"/>
    </ligand>
</feature>
<feature type="binding site" evidence="9">
    <location>
        <position position="119"/>
    </location>
    <ligand>
        <name>5-phospho-alpha-D-ribose 1-diphosphate</name>
        <dbReference type="ChEBI" id="CHEBI:58017"/>
    </ligand>
</feature>
<dbReference type="InterPro" id="IPR035902">
    <property type="entry name" value="Nuc_phospho_transferase"/>
</dbReference>
<feature type="binding site" evidence="9">
    <location>
        <position position="224"/>
    </location>
    <ligand>
        <name>Mg(2+)</name>
        <dbReference type="ChEBI" id="CHEBI:18420"/>
        <label>2</label>
    </ligand>
</feature>
<name>A0A6N8FET4_9BACI</name>
<comment type="caution">
    <text evidence="12">The sequence shown here is derived from an EMBL/GenBank/DDBJ whole genome shotgun (WGS) entry which is preliminary data.</text>
</comment>
<dbReference type="Gene3D" id="3.40.1030.10">
    <property type="entry name" value="Nucleoside phosphorylase/phosphoribosyltransferase catalytic domain"/>
    <property type="match status" value="1"/>
</dbReference>
<keyword evidence="9" id="KW-0460">Magnesium</keyword>
<dbReference type="InterPro" id="IPR036320">
    <property type="entry name" value="Glycosyl_Trfase_fam3_N_dom_sf"/>
</dbReference>
<comment type="caution">
    <text evidence="9">Lacks conserved residue(s) required for the propagation of feature annotation.</text>
</comment>
<keyword evidence="6 9" id="KW-0057">Aromatic amino acid biosynthesis</keyword>
<feature type="binding site" evidence="9">
    <location>
        <position position="225"/>
    </location>
    <ligand>
        <name>Mg(2+)</name>
        <dbReference type="ChEBI" id="CHEBI:18420"/>
        <label>2</label>
    </ligand>
</feature>
<dbReference type="InterPro" id="IPR000312">
    <property type="entry name" value="Glycosyl_Trfase_fam3"/>
</dbReference>
<evidence type="ECO:0000256" key="6">
    <source>
        <dbReference type="ARBA" id="ARBA00023141"/>
    </source>
</evidence>
<gene>
    <name evidence="9 12" type="primary">trpD</name>
    <name evidence="12" type="ORF">GMD78_05925</name>
</gene>
<evidence type="ECO:0000259" key="11">
    <source>
        <dbReference type="Pfam" id="PF02885"/>
    </source>
</evidence>
<evidence type="ECO:0000256" key="8">
    <source>
        <dbReference type="ARBA" id="ARBA00061188"/>
    </source>
</evidence>
<dbReference type="Proteomes" id="UP000469125">
    <property type="component" value="Unassembled WGS sequence"/>
</dbReference>
<dbReference type="InterPro" id="IPR017459">
    <property type="entry name" value="Glycosyl_Trfase_fam3_N_dom"/>
</dbReference>
<dbReference type="GO" id="GO:0000162">
    <property type="term" value="P:L-tryptophan biosynthetic process"/>
    <property type="evidence" value="ECO:0007669"/>
    <property type="project" value="UniProtKB-UniRule"/>
</dbReference>
<comment type="similarity">
    <text evidence="9">Belongs to the anthranilate phosphoribosyltransferase family.</text>
</comment>
<feature type="domain" description="Glycosyl transferase family 3" evidence="10">
    <location>
        <begin position="74"/>
        <end position="323"/>
    </location>
</feature>
<feature type="binding site" evidence="9">
    <location>
        <position position="110"/>
    </location>
    <ligand>
        <name>anthranilate</name>
        <dbReference type="ChEBI" id="CHEBI:16567"/>
        <label>1</label>
    </ligand>
</feature>
<feature type="binding site" evidence="9">
    <location>
        <position position="91"/>
    </location>
    <ligand>
        <name>Mg(2+)</name>
        <dbReference type="ChEBI" id="CHEBI:18420"/>
        <label>1</label>
    </ligand>
</feature>
<dbReference type="GO" id="GO:0000287">
    <property type="term" value="F:magnesium ion binding"/>
    <property type="evidence" value="ECO:0007669"/>
    <property type="project" value="UniProtKB-UniRule"/>
</dbReference>
<evidence type="ECO:0000256" key="5">
    <source>
        <dbReference type="ARBA" id="ARBA00022822"/>
    </source>
</evidence>
<dbReference type="Gene3D" id="1.20.970.10">
    <property type="entry name" value="Transferase, Pyrimidine Nucleoside Phosphorylase, Chain C"/>
    <property type="match status" value="1"/>
</dbReference>
<dbReference type="UniPathway" id="UPA00035">
    <property type="reaction ID" value="UER00041"/>
</dbReference>
<keyword evidence="2 9" id="KW-0028">Amino-acid biosynthesis</keyword>
<feature type="binding site" evidence="9">
    <location>
        <begin position="82"/>
        <end position="83"/>
    </location>
    <ligand>
        <name>5-phospho-alpha-D-ribose 1-diphosphate</name>
        <dbReference type="ChEBI" id="CHEBI:58017"/>
    </ligand>
</feature>
<dbReference type="AlphaFoldDB" id="A0A6N8FET4"/>
<evidence type="ECO:0000256" key="3">
    <source>
        <dbReference type="ARBA" id="ARBA00022676"/>
    </source>
</evidence>
<comment type="similarity">
    <text evidence="8">In the C-terminal section; belongs to the anthranilate phosphoribosyltransferase family.</text>
</comment>
<evidence type="ECO:0000256" key="4">
    <source>
        <dbReference type="ARBA" id="ARBA00022679"/>
    </source>
</evidence>
<feature type="binding site" evidence="9">
    <location>
        <position position="79"/>
    </location>
    <ligand>
        <name>5-phospho-alpha-D-ribose 1-diphosphate</name>
        <dbReference type="ChEBI" id="CHEBI:58017"/>
    </ligand>
</feature>
<dbReference type="InterPro" id="IPR005940">
    <property type="entry name" value="Anthranilate_Pribosyl_Tfrase"/>
</dbReference>
<keyword evidence="9" id="KW-0479">Metal-binding</keyword>
<comment type="cofactor">
    <cofactor evidence="9">
        <name>Mg(2+)</name>
        <dbReference type="ChEBI" id="CHEBI:18420"/>
    </cofactor>
    <text evidence="9">Binds 2 magnesium ions per monomer.</text>
</comment>
<comment type="subunit">
    <text evidence="9">Homodimer.</text>
</comment>
<evidence type="ECO:0000313" key="13">
    <source>
        <dbReference type="Proteomes" id="UP000469125"/>
    </source>
</evidence>
<protein>
    <recommendedName>
        <fullName evidence="9">Anthranilate phosphoribosyltransferase</fullName>
        <ecNumber evidence="9">2.4.2.18</ecNumber>
    </recommendedName>
</protein>
<evidence type="ECO:0000256" key="9">
    <source>
        <dbReference type="HAMAP-Rule" id="MF_00211"/>
    </source>
</evidence>
<reference evidence="12 13" key="1">
    <citation type="submission" date="2019-11" db="EMBL/GenBank/DDBJ databases">
        <authorList>
            <person name="Li X."/>
        </authorList>
    </citation>
    <scope>NUCLEOTIDE SEQUENCE [LARGE SCALE GENOMIC DNA]</scope>
    <source>
        <strain evidence="12 13">L9</strain>
    </source>
</reference>
<dbReference type="NCBIfam" id="TIGR01245">
    <property type="entry name" value="trpD"/>
    <property type="match status" value="1"/>
</dbReference>